<feature type="chain" id="PRO_5006042753" description="Secreted protein" evidence="1">
    <location>
        <begin position="22"/>
        <end position="219"/>
    </location>
</feature>
<evidence type="ECO:0000313" key="3">
    <source>
        <dbReference type="Proteomes" id="UP000061382"/>
    </source>
</evidence>
<dbReference type="EMBL" id="CP012643">
    <property type="protein sequence ID" value="ALI99033.1"/>
    <property type="molecule type" value="Genomic_DNA"/>
</dbReference>
<reference evidence="2 3" key="1">
    <citation type="submission" date="2015-08" db="EMBL/GenBank/DDBJ databases">
        <title>Complete genome sequence of Rufibacter tibetensis strain 1351t, a radiation-resistant bacterium from tibet plateau.</title>
        <authorList>
            <person name="Dai J."/>
        </authorList>
    </citation>
    <scope>NUCLEOTIDE SEQUENCE [LARGE SCALE GENOMIC DNA]</scope>
    <source>
        <strain evidence="2 3">1351</strain>
    </source>
</reference>
<evidence type="ECO:0000256" key="1">
    <source>
        <dbReference type="SAM" id="SignalP"/>
    </source>
</evidence>
<evidence type="ECO:0008006" key="4">
    <source>
        <dbReference type="Google" id="ProtNLM"/>
    </source>
</evidence>
<dbReference type="KEGG" id="rti:DC20_08660"/>
<dbReference type="PATRIC" id="fig|512763.3.peg.1909"/>
<dbReference type="AlphaFoldDB" id="A0A0P0CP68"/>
<dbReference type="Gene3D" id="3.40.50.10610">
    <property type="entry name" value="ABC-type transport auxiliary lipoprotein component"/>
    <property type="match status" value="1"/>
</dbReference>
<evidence type="ECO:0000313" key="2">
    <source>
        <dbReference type="EMBL" id="ALI99033.1"/>
    </source>
</evidence>
<keyword evidence="1" id="KW-0732">Signal</keyword>
<name>A0A0P0CP68_9BACT</name>
<keyword evidence="3" id="KW-1185">Reference proteome</keyword>
<accession>A0A0P0CP68</accession>
<protein>
    <recommendedName>
        <fullName evidence="4">Secreted protein</fullName>
    </recommendedName>
</protein>
<proteinExistence type="predicted"/>
<dbReference type="OrthoDB" id="669636at2"/>
<feature type="signal peptide" evidence="1">
    <location>
        <begin position="1"/>
        <end position="21"/>
    </location>
</feature>
<dbReference type="RefSeq" id="WP_062543469.1">
    <property type="nucleotide sequence ID" value="NZ_CP012643.1"/>
</dbReference>
<organism evidence="2 3">
    <name type="scientific">Rufibacter tibetensis</name>
    <dbReference type="NCBI Taxonomy" id="512763"/>
    <lineage>
        <taxon>Bacteria</taxon>
        <taxon>Pseudomonadati</taxon>
        <taxon>Bacteroidota</taxon>
        <taxon>Cytophagia</taxon>
        <taxon>Cytophagales</taxon>
        <taxon>Hymenobacteraceae</taxon>
        <taxon>Rufibacter</taxon>
    </lineage>
</organism>
<dbReference type="STRING" id="512763.DC20_08660"/>
<sequence>MKRTSVFLLLVALFLSVGASAQTKEIYTNPAFETLAKQHKTIAILPFEARVGLRPNQMKSMTPERIKEMEKNEGLAVQSALQTYFLKVSSKDDYTVSFQDAATTNALLLKNNITPENIKSFTPAELSKVLGVDGIISGTFSTDKPMSEGASLALGLAVGFYGATNSGKTAINIHDGASGELLWKYEKSLSRGLGSDTGTIITTIMRKASKKFPYSKIKA</sequence>
<gene>
    <name evidence="2" type="ORF">DC20_08660</name>
</gene>
<dbReference type="Proteomes" id="UP000061382">
    <property type="component" value="Chromosome"/>
</dbReference>